<feature type="region of interest" description="Disordered" evidence="1">
    <location>
        <begin position="574"/>
        <end position="593"/>
    </location>
</feature>
<feature type="compositionally biased region" description="Basic and acidic residues" evidence="1">
    <location>
        <begin position="1092"/>
        <end position="1102"/>
    </location>
</feature>
<name>A0A9W7YHU4_9FUNG</name>
<sequence>MLQKLYLQGVLGKKNDRDADGRPYSMRKWTRWYVELRGPVLIFWNLLDPQLSAYLEDVTAIVDGRVQPGAPEFERTVAHIKNIVLKPNFINITDAACSIVGKLKKRDSVWTLHSSGANRFYMQAVDDRAMNEWVRALRLACFESAKLYEHYTAALVNERYLTVLAAPRPETYRVQARFSGTIDWIPCDMVLAAAAAGPATLTFYSLPDHAQLAVLTSPRHAYAIYPDSLDSVTAAVIAKLEGDCDVDASLHPKIEDADDELPVASSRTHGSYALVIFQNPAEMAAALVETAARSRLYRMPAAYAPDVVPDREKLYLSASDIADKSIEIMEPVTARRMLDNVASERCARLDISDHGAGHSTSGGSAAHTETAAATPAAIAHAPEETRMPWDSDGSADEADAMSAAPRNNNNNNRNNHRVAVGSQARQAKANEQASHEADTEADPQPQKRHFRFLHKSGKGKDGAARNSAASLRDSVTSNGSGSKSSKWLNSKSTSPTAGSSANTSTVSKDSLRNSVSERSLTRSSAAPSLPTPALGAMSHGTFADEASEAIVNLQIVESPPPAKNGVLPADAQPTRQLAVSDTESDSDEPLGDIVSRNAQNAGIAPNGAPRRPQQQQQQQQPMSMYRASTAMPALGGPQQAFVMQQPGMMMQMAPQTQSMYGTVPGVPHQMYPHQQAQMYGQDPAMAMGGQMMGPSGMAVPLQGPGLAPGRPITYMDAAGAWGQQPGMMGMGMPMGAPMGMGMDSVGGPLLTMDKKVDPIEKPTGLVGAIATREQMKSEQKYRDSSSLMKERQIRRNQAMGIANPPFPPPGGARFNGAINSMYGAPQGWADDNVSLASGVSGRAPYAQIAPSLSAEQLGGVPVRGTVYGGVPVGGMGAGMMAPMGSTGAAGAYGMDNDDIALSVYAGARMSMAAPDVHPLRAAMQSGMSASTPHLSGLMNPYNQQLQQMQQAQQLQQAQQMQQMQQMQIMQQQQMQMQQMQMQQAGMGVSLGPPAGGMFGMDQQRQMSAAGISNMQRTSMANPTSPNNGTTNAMHSRHSLASSNSGSGGSSSGSSPLAMQQRAPANRWVKESSSLRIQSNIRGGDARSSTVPRQRDAGGDRSKARANVASVYELPGRAASSRAVELVRPANGYSSQSDADDISDSGVSARGKHAGKMSKEMQQFFDVFGDKCLDVKPYAWLDFDAAYTAYSNFCNRNGMRGKSVATSEQFQELMEAAEWQLKSKRNGVRAYYNAYLLQ</sequence>
<feature type="region of interest" description="Disordered" evidence="1">
    <location>
        <begin position="600"/>
        <end position="625"/>
    </location>
</feature>
<feature type="compositionally biased region" description="Polar residues" evidence="1">
    <location>
        <begin position="1070"/>
        <end position="1091"/>
    </location>
</feature>
<feature type="compositionally biased region" description="Polar residues" evidence="1">
    <location>
        <begin position="495"/>
        <end position="526"/>
    </location>
</feature>
<dbReference type="OrthoDB" id="5563754at2759"/>
<feature type="domain" description="PH" evidence="2">
    <location>
        <begin position="4"/>
        <end position="142"/>
    </location>
</feature>
<evidence type="ECO:0000313" key="3">
    <source>
        <dbReference type="EMBL" id="KAJ1735141.1"/>
    </source>
</evidence>
<comment type="caution">
    <text evidence="3">The sequence shown here is derived from an EMBL/GenBank/DDBJ whole genome shotgun (WGS) entry which is preliminary data.</text>
</comment>
<dbReference type="SMART" id="SM00233">
    <property type="entry name" value="PH"/>
    <property type="match status" value="1"/>
</dbReference>
<gene>
    <name evidence="3" type="ORF">LPJ61_000704</name>
</gene>
<accession>A0A9W7YHU4</accession>
<feature type="region of interest" description="Disordered" evidence="1">
    <location>
        <begin position="1016"/>
        <end position="1104"/>
    </location>
</feature>
<feature type="compositionally biased region" description="Low complexity" evidence="1">
    <location>
        <begin position="474"/>
        <end position="494"/>
    </location>
</feature>
<evidence type="ECO:0000313" key="4">
    <source>
        <dbReference type="Proteomes" id="UP001143981"/>
    </source>
</evidence>
<dbReference type="SUPFAM" id="SSF50729">
    <property type="entry name" value="PH domain-like"/>
    <property type="match status" value="1"/>
</dbReference>
<feature type="compositionally biased region" description="Polar residues" evidence="1">
    <location>
        <begin position="1016"/>
        <end position="1033"/>
    </location>
</feature>
<feature type="compositionally biased region" description="Basic residues" evidence="1">
    <location>
        <begin position="446"/>
        <end position="457"/>
    </location>
</feature>
<dbReference type="PROSITE" id="PS50003">
    <property type="entry name" value="PH_DOMAIN"/>
    <property type="match status" value="1"/>
</dbReference>
<dbReference type="EMBL" id="JANBOI010000039">
    <property type="protein sequence ID" value="KAJ1735141.1"/>
    <property type="molecule type" value="Genomic_DNA"/>
</dbReference>
<reference evidence="3" key="1">
    <citation type="submission" date="2022-07" db="EMBL/GenBank/DDBJ databases">
        <title>Phylogenomic reconstructions and comparative analyses of Kickxellomycotina fungi.</title>
        <authorList>
            <person name="Reynolds N.K."/>
            <person name="Stajich J.E."/>
            <person name="Barry K."/>
            <person name="Grigoriev I.V."/>
            <person name="Crous P."/>
            <person name="Smith M.E."/>
        </authorList>
    </citation>
    <scope>NUCLEOTIDE SEQUENCE</scope>
    <source>
        <strain evidence="3">BCRC 34381</strain>
    </source>
</reference>
<dbReference type="InterPro" id="IPR011993">
    <property type="entry name" value="PH-like_dom_sf"/>
</dbReference>
<dbReference type="Proteomes" id="UP001143981">
    <property type="component" value="Unassembled WGS sequence"/>
</dbReference>
<evidence type="ECO:0000256" key="1">
    <source>
        <dbReference type="SAM" id="MobiDB-lite"/>
    </source>
</evidence>
<protein>
    <recommendedName>
        <fullName evidence="2">PH domain-containing protein</fullName>
    </recommendedName>
</protein>
<dbReference type="AlphaFoldDB" id="A0A9W7YHU4"/>
<feature type="compositionally biased region" description="Polar residues" evidence="1">
    <location>
        <begin position="423"/>
        <end position="432"/>
    </location>
</feature>
<organism evidence="3 4">
    <name type="scientific">Coemansia biformis</name>
    <dbReference type="NCBI Taxonomy" id="1286918"/>
    <lineage>
        <taxon>Eukaryota</taxon>
        <taxon>Fungi</taxon>
        <taxon>Fungi incertae sedis</taxon>
        <taxon>Zoopagomycota</taxon>
        <taxon>Kickxellomycotina</taxon>
        <taxon>Kickxellomycetes</taxon>
        <taxon>Kickxellales</taxon>
        <taxon>Kickxellaceae</taxon>
        <taxon>Coemansia</taxon>
    </lineage>
</organism>
<keyword evidence="4" id="KW-1185">Reference proteome</keyword>
<feature type="compositionally biased region" description="Low complexity" evidence="1">
    <location>
        <begin position="357"/>
        <end position="380"/>
    </location>
</feature>
<dbReference type="InterPro" id="IPR001849">
    <property type="entry name" value="PH_domain"/>
</dbReference>
<dbReference type="Gene3D" id="2.30.29.30">
    <property type="entry name" value="Pleckstrin-homology domain (PH domain)/Phosphotyrosine-binding domain (PTB)"/>
    <property type="match status" value="1"/>
</dbReference>
<proteinExistence type="predicted"/>
<evidence type="ECO:0000259" key="2">
    <source>
        <dbReference type="PROSITE" id="PS50003"/>
    </source>
</evidence>
<feature type="region of interest" description="Disordered" evidence="1">
    <location>
        <begin position="352"/>
        <end position="538"/>
    </location>
</feature>